<evidence type="ECO:0000313" key="2">
    <source>
        <dbReference type="EMBL" id="MBK8572016.1"/>
    </source>
</evidence>
<comment type="caution">
    <text evidence="2">The sequence shown here is derived from an EMBL/GenBank/DDBJ whole genome shotgun (WGS) entry which is preliminary data.</text>
</comment>
<keyword evidence="1" id="KW-0472">Membrane</keyword>
<accession>A0A936K5J7</accession>
<name>A0A936K5J7_9BACT</name>
<feature type="transmembrane region" description="Helical" evidence="1">
    <location>
        <begin position="21"/>
        <end position="37"/>
    </location>
</feature>
<evidence type="ECO:0000313" key="3">
    <source>
        <dbReference type="Proteomes" id="UP000709959"/>
    </source>
</evidence>
<dbReference type="Proteomes" id="UP000709959">
    <property type="component" value="Unassembled WGS sequence"/>
</dbReference>
<dbReference type="EMBL" id="JADKCH010000002">
    <property type="protein sequence ID" value="MBK8572016.1"/>
    <property type="molecule type" value="Genomic_DNA"/>
</dbReference>
<protein>
    <submittedName>
        <fullName evidence="2">Uncharacterized protein</fullName>
    </submittedName>
</protein>
<reference evidence="2 3" key="1">
    <citation type="submission" date="2020-10" db="EMBL/GenBank/DDBJ databases">
        <title>Connecting structure to function with the recovery of over 1000 high-quality activated sludge metagenome-assembled genomes encoding full-length rRNA genes using long-read sequencing.</title>
        <authorList>
            <person name="Singleton C.M."/>
            <person name="Petriglieri F."/>
            <person name="Kristensen J.M."/>
            <person name="Kirkegaard R.H."/>
            <person name="Michaelsen T.Y."/>
            <person name="Andersen M.H."/>
            <person name="Karst S.M."/>
            <person name="Dueholm M.S."/>
            <person name="Nielsen P.H."/>
            <person name="Albertsen M."/>
        </authorList>
    </citation>
    <scope>NUCLEOTIDE SEQUENCE [LARGE SCALE GENOMIC DNA]</scope>
    <source>
        <strain evidence="2">OdNE_18-Q3-R46-58_MAXAC.008</strain>
    </source>
</reference>
<sequence>MLNEKISETINQLIARKTLKMLRFIIAIGLFATWGGLRLEAVAPETNNVVRICFVDSKGQAIPYYASHRVYLAGDQDRAEFRNYIQNAWDELLPHEEIGGGIGPSKNDTTPYFIKELDLNWWDSFTESALKRFRSAGYSGPVEEYFYHVFPNGYVHVLARTEVEKMKRDQINVLVIYGDLGSGQWKDLGNFLFKAAYYWRVNKGSQKDLLKQCDSLIETNLKAGNLAWAGNLSFVREMWLGGASRAGLFGHKEQGLIPNEDRELPWRNSARSFLPGRFFCSGKAPTALQSIEKRT</sequence>
<gene>
    <name evidence="2" type="ORF">IPN91_05080</name>
</gene>
<keyword evidence="1" id="KW-0812">Transmembrane</keyword>
<organism evidence="2 3">
    <name type="scientific">Candidatus Geothrix odensensis</name>
    <dbReference type="NCBI Taxonomy" id="2954440"/>
    <lineage>
        <taxon>Bacteria</taxon>
        <taxon>Pseudomonadati</taxon>
        <taxon>Acidobacteriota</taxon>
        <taxon>Holophagae</taxon>
        <taxon>Holophagales</taxon>
        <taxon>Holophagaceae</taxon>
        <taxon>Geothrix</taxon>
    </lineage>
</organism>
<proteinExistence type="predicted"/>
<keyword evidence="1" id="KW-1133">Transmembrane helix</keyword>
<dbReference type="AlphaFoldDB" id="A0A936K5J7"/>
<evidence type="ECO:0000256" key="1">
    <source>
        <dbReference type="SAM" id="Phobius"/>
    </source>
</evidence>